<feature type="transmembrane region" description="Helical" evidence="1">
    <location>
        <begin position="83"/>
        <end position="107"/>
    </location>
</feature>
<evidence type="ECO:0000313" key="3">
    <source>
        <dbReference type="Proteomes" id="UP000321638"/>
    </source>
</evidence>
<gene>
    <name evidence="2" type="ORF">FHP25_07870</name>
</gene>
<keyword evidence="1" id="KW-1133">Transmembrane helix</keyword>
<protein>
    <submittedName>
        <fullName evidence="2">MFS transporter permease</fullName>
    </submittedName>
</protein>
<dbReference type="EMBL" id="VDUZ01000007">
    <property type="protein sequence ID" value="TXL78112.1"/>
    <property type="molecule type" value="Genomic_DNA"/>
</dbReference>
<organism evidence="2 3">
    <name type="scientific">Vineibacter terrae</name>
    <dbReference type="NCBI Taxonomy" id="2586908"/>
    <lineage>
        <taxon>Bacteria</taxon>
        <taxon>Pseudomonadati</taxon>
        <taxon>Pseudomonadota</taxon>
        <taxon>Alphaproteobacteria</taxon>
        <taxon>Hyphomicrobiales</taxon>
        <taxon>Vineibacter</taxon>
    </lineage>
</organism>
<keyword evidence="1" id="KW-0812">Transmembrane</keyword>
<evidence type="ECO:0000256" key="1">
    <source>
        <dbReference type="SAM" id="Phobius"/>
    </source>
</evidence>
<evidence type="ECO:0000313" key="2">
    <source>
        <dbReference type="EMBL" id="TXL78112.1"/>
    </source>
</evidence>
<sequence>MSEWWTYSLSDFLLFSPRTYYRLFELYNADIWPIQILTVMLGGAILALIRWNGVWQGRAVAAILAMCWIWIAWAFHAERYATINWAATYIAMLFVAEGLALLVVGAIRSPLRLRPGGSVVNRGGLCLFVFALLLQPAIGPLVGRTWMQAEIFGVAPDPTAVATLGVALMADRVVRNIMVVPLVWCVVSGATLWTMEAPDAFVMPVAALLGIGLLIWKAWTLRRSRRAAGIAPV</sequence>
<reference evidence="2 3" key="1">
    <citation type="submission" date="2019-06" db="EMBL/GenBank/DDBJ databases">
        <title>New taxonomy in bacterial strain CC-CFT640, isolated from vineyard.</title>
        <authorList>
            <person name="Lin S.-Y."/>
            <person name="Tsai C.-F."/>
            <person name="Young C.-C."/>
        </authorList>
    </citation>
    <scope>NUCLEOTIDE SEQUENCE [LARGE SCALE GENOMIC DNA]</scope>
    <source>
        <strain evidence="2 3">CC-CFT640</strain>
    </source>
</reference>
<dbReference type="Pfam" id="PF19540">
    <property type="entry name" value="DUF6064"/>
    <property type="match status" value="1"/>
</dbReference>
<feature type="transmembrane region" description="Helical" evidence="1">
    <location>
        <begin position="59"/>
        <end position="77"/>
    </location>
</feature>
<dbReference type="Proteomes" id="UP000321638">
    <property type="component" value="Unassembled WGS sequence"/>
</dbReference>
<name>A0A5C8PRU9_9HYPH</name>
<proteinExistence type="predicted"/>
<dbReference type="AlphaFoldDB" id="A0A5C8PRU9"/>
<dbReference type="RefSeq" id="WP_147846380.1">
    <property type="nucleotide sequence ID" value="NZ_VDUZ01000007.1"/>
</dbReference>
<comment type="caution">
    <text evidence="2">The sequence shown here is derived from an EMBL/GenBank/DDBJ whole genome shotgun (WGS) entry which is preliminary data.</text>
</comment>
<feature type="transmembrane region" description="Helical" evidence="1">
    <location>
        <begin position="151"/>
        <end position="170"/>
    </location>
</feature>
<dbReference type="InterPro" id="IPR045708">
    <property type="entry name" value="DUF6064"/>
</dbReference>
<feature type="transmembrane region" description="Helical" evidence="1">
    <location>
        <begin position="177"/>
        <end position="195"/>
    </location>
</feature>
<keyword evidence="3" id="KW-1185">Reference proteome</keyword>
<keyword evidence="1" id="KW-0472">Membrane</keyword>
<feature type="transmembrane region" description="Helical" evidence="1">
    <location>
        <begin position="119"/>
        <end position="139"/>
    </location>
</feature>
<accession>A0A5C8PRU9</accession>
<feature type="transmembrane region" description="Helical" evidence="1">
    <location>
        <begin position="31"/>
        <end position="52"/>
    </location>
</feature>
<dbReference type="OrthoDB" id="581693at2"/>
<feature type="transmembrane region" description="Helical" evidence="1">
    <location>
        <begin position="201"/>
        <end position="219"/>
    </location>
</feature>